<dbReference type="PROSITE" id="PS50112">
    <property type="entry name" value="PAS"/>
    <property type="match status" value="1"/>
</dbReference>
<dbReference type="Gene3D" id="3.30.450.20">
    <property type="entry name" value="PAS domain"/>
    <property type="match status" value="1"/>
</dbReference>
<feature type="transmembrane region" description="Helical" evidence="2">
    <location>
        <begin position="21"/>
        <end position="40"/>
    </location>
</feature>
<dbReference type="EMBL" id="QZMU01000001">
    <property type="protein sequence ID" value="RRQ22309.1"/>
    <property type="molecule type" value="Genomic_DNA"/>
</dbReference>
<comment type="cofactor">
    <cofactor evidence="1">
        <name>Mg(2+)</name>
        <dbReference type="ChEBI" id="CHEBI:18420"/>
    </cofactor>
</comment>
<dbReference type="NCBIfam" id="TIGR00229">
    <property type="entry name" value="sensory_box"/>
    <property type="match status" value="1"/>
</dbReference>
<dbReference type="PROSITE" id="PS50887">
    <property type="entry name" value="GGDEF"/>
    <property type="match status" value="1"/>
</dbReference>
<dbReference type="PROSITE" id="PS50883">
    <property type="entry name" value="EAL"/>
    <property type="match status" value="1"/>
</dbReference>
<dbReference type="Gene3D" id="3.20.20.450">
    <property type="entry name" value="EAL domain"/>
    <property type="match status" value="1"/>
</dbReference>
<dbReference type="InterPro" id="IPR029787">
    <property type="entry name" value="Nucleotide_cyclase"/>
</dbReference>
<dbReference type="Gene3D" id="3.30.70.270">
    <property type="match status" value="1"/>
</dbReference>
<protein>
    <submittedName>
        <fullName evidence="6">EAL domain-containing protein</fullName>
    </submittedName>
</protein>
<dbReference type="OrthoDB" id="5800525at2"/>
<evidence type="ECO:0000259" key="5">
    <source>
        <dbReference type="PROSITE" id="PS50887"/>
    </source>
</evidence>
<keyword evidence="2" id="KW-0472">Membrane</keyword>
<dbReference type="Pfam" id="PF00990">
    <property type="entry name" value="GGDEF"/>
    <property type="match status" value="1"/>
</dbReference>
<feature type="transmembrane region" description="Helical" evidence="2">
    <location>
        <begin position="78"/>
        <end position="95"/>
    </location>
</feature>
<dbReference type="InterPro" id="IPR035965">
    <property type="entry name" value="PAS-like_dom_sf"/>
</dbReference>
<dbReference type="CDD" id="cd01948">
    <property type="entry name" value="EAL"/>
    <property type="match status" value="1"/>
</dbReference>
<dbReference type="GO" id="GO:0003824">
    <property type="term" value="F:catalytic activity"/>
    <property type="evidence" value="ECO:0007669"/>
    <property type="project" value="UniProtKB-ARBA"/>
</dbReference>
<evidence type="ECO:0000256" key="2">
    <source>
        <dbReference type="SAM" id="Phobius"/>
    </source>
</evidence>
<feature type="transmembrane region" description="Helical" evidence="2">
    <location>
        <begin position="143"/>
        <end position="169"/>
    </location>
</feature>
<evidence type="ECO:0000313" key="7">
    <source>
        <dbReference type="Proteomes" id="UP000287798"/>
    </source>
</evidence>
<comment type="caution">
    <text evidence="6">The sequence shown here is derived from an EMBL/GenBank/DDBJ whole genome shotgun (WGS) entry which is preliminary data.</text>
</comment>
<feature type="domain" description="GGDEF" evidence="5">
    <location>
        <begin position="420"/>
        <end position="553"/>
    </location>
</feature>
<keyword evidence="2" id="KW-0812">Transmembrane</keyword>
<dbReference type="InterPro" id="IPR052155">
    <property type="entry name" value="Biofilm_reg_signaling"/>
</dbReference>
<dbReference type="InterPro" id="IPR013656">
    <property type="entry name" value="PAS_4"/>
</dbReference>
<dbReference type="AlphaFoldDB" id="A0A426QKM8"/>
<dbReference type="FunFam" id="3.30.70.270:FF:000001">
    <property type="entry name" value="Diguanylate cyclase domain protein"/>
    <property type="match status" value="1"/>
</dbReference>
<dbReference type="InterPro" id="IPR001633">
    <property type="entry name" value="EAL_dom"/>
</dbReference>
<dbReference type="CDD" id="cd00130">
    <property type="entry name" value="PAS"/>
    <property type="match status" value="1"/>
</dbReference>
<keyword evidence="2" id="KW-1133">Transmembrane helix</keyword>
<dbReference type="Pfam" id="PF00563">
    <property type="entry name" value="EAL"/>
    <property type="match status" value="1"/>
</dbReference>
<proteinExistence type="predicted"/>
<organism evidence="6 7">
    <name type="scientific">Thiohalobacter thiocyanaticus</name>
    <dbReference type="NCBI Taxonomy" id="585455"/>
    <lineage>
        <taxon>Bacteria</taxon>
        <taxon>Pseudomonadati</taxon>
        <taxon>Pseudomonadota</taxon>
        <taxon>Gammaproteobacteria</taxon>
        <taxon>Thiohalobacterales</taxon>
        <taxon>Thiohalobacteraceae</taxon>
        <taxon>Thiohalobacter</taxon>
    </lineage>
</organism>
<evidence type="ECO:0000256" key="1">
    <source>
        <dbReference type="ARBA" id="ARBA00001946"/>
    </source>
</evidence>
<dbReference type="RefSeq" id="WP_125181651.1">
    <property type="nucleotide sequence ID" value="NZ_QZMU01000001.1"/>
</dbReference>
<name>A0A426QKM8_9GAMM</name>
<feature type="transmembrane region" description="Helical" evidence="2">
    <location>
        <begin position="209"/>
        <end position="229"/>
    </location>
</feature>
<feature type="transmembrane region" description="Helical" evidence="2">
    <location>
        <begin position="115"/>
        <end position="136"/>
    </location>
</feature>
<reference evidence="6 7" key="1">
    <citation type="journal article" date="2010" name="Int. J. Syst. Evol. Microbiol.">
        <title>Thiohalobacter thiocyanaticus gen. nov., sp. nov., a moderately halophilic, sulfur-oxidizing gammaproteobacterium from hypersaline lakes, that utilizes thiocyanate.</title>
        <authorList>
            <person name="Sorokin D.Y."/>
            <person name="Kovaleva O.L."/>
            <person name="Tourova T.P."/>
            <person name="Muyzer G."/>
        </authorList>
    </citation>
    <scope>NUCLEOTIDE SEQUENCE [LARGE SCALE GENOMIC DNA]</scope>
    <source>
        <strain evidence="6 7">Hrh1</strain>
    </source>
</reference>
<accession>A0A426QKM8</accession>
<evidence type="ECO:0000259" key="4">
    <source>
        <dbReference type="PROSITE" id="PS50883"/>
    </source>
</evidence>
<evidence type="ECO:0000259" key="3">
    <source>
        <dbReference type="PROSITE" id="PS50112"/>
    </source>
</evidence>
<dbReference type="InterPro" id="IPR000014">
    <property type="entry name" value="PAS"/>
</dbReference>
<dbReference type="InterPro" id="IPR043128">
    <property type="entry name" value="Rev_trsase/Diguanyl_cyclase"/>
</dbReference>
<feature type="transmembrane region" description="Helical" evidence="2">
    <location>
        <begin position="181"/>
        <end position="197"/>
    </location>
</feature>
<dbReference type="InterPro" id="IPR033425">
    <property type="entry name" value="MASE3"/>
</dbReference>
<dbReference type="SUPFAM" id="SSF55073">
    <property type="entry name" value="Nucleotide cyclase"/>
    <property type="match status" value="1"/>
</dbReference>
<dbReference type="SMART" id="SM00091">
    <property type="entry name" value="PAS"/>
    <property type="match status" value="1"/>
</dbReference>
<feature type="domain" description="EAL" evidence="4">
    <location>
        <begin position="562"/>
        <end position="816"/>
    </location>
</feature>
<dbReference type="CDD" id="cd01949">
    <property type="entry name" value="GGDEF"/>
    <property type="match status" value="1"/>
</dbReference>
<dbReference type="SMART" id="SM00267">
    <property type="entry name" value="GGDEF"/>
    <property type="match status" value="1"/>
</dbReference>
<keyword evidence="7" id="KW-1185">Reference proteome</keyword>
<gene>
    <name evidence="6" type="ORF">D6C00_10340</name>
</gene>
<evidence type="ECO:0000313" key="6">
    <source>
        <dbReference type="EMBL" id="RRQ22309.1"/>
    </source>
</evidence>
<feature type="transmembrane region" description="Helical" evidence="2">
    <location>
        <begin position="46"/>
        <end position="66"/>
    </location>
</feature>
<dbReference type="SUPFAM" id="SSF141868">
    <property type="entry name" value="EAL domain-like"/>
    <property type="match status" value="1"/>
</dbReference>
<dbReference type="SUPFAM" id="SSF55785">
    <property type="entry name" value="PYP-like sensor domain (PAS domain)"/>
    <property type="match status" value="1"/>
</dbReference>
<dbReference type="NCBIfam" id="TIGR00254">
    <property type="entry name" value="GGDEF"/>
    <property type="match status" value="1"/>
</dbReference>
<dbReference type="PANTHER" id="PTHR44757">
    <property type="entry name" value="DIGUANYLATE CYCLASE DGCP"/>
    <property type="match status" value="1"/>
</dbReference>
<feature type="domain" description="PAS" evidence="3">
    <location>
        <begin position="275"/>
        <end position="318"/>
    </location>
</feature>
<sequence length="818" mass="92127">MNDRLEQALQPTWLNYLVDPFIGWRGWVVPLGLSLLLVLVSQTNFVLFHTLAELFAVMVAVILSVVAWHTYAFSRNHYLMYLGVGYFWVAILDLLHTLSFPGVGIIQATGSGMSIQFWIVTRYFEAFLLLTGPLFFTRRVQPVPLLLLFGLIAWLLASWVFSGVIPAAYVEGEGLTRFKVVSEYVVILLLMAAVGVLSHYRAHMDRRIYVLMIGAILLTVAAELSFTLYHSMYSMPILVGHILKLLSFWLIYYAVVRTTLTEPYLLLARGSSTYDAIPEPTIVVDAAGVIRQANRAAASVVNRPPEAVVGRHCHDLYHSGRYSPDECVVCQHIHSSQVLSHYEQFLDEKGEWREYSLTPFRSYTDLTGMVHVSSNITARKRAEEELIRQANYDPLTRLPNRALVMDRLQVGLARAARSHRQLAAMFVDLDNFKNINDSLGHRVGDKLLQQAARRLQDPLEESDTLARWGGDEFLVLLPELEGLERAEIVAERILQAMTAPMEIEGRELIVSASIGIAVYPDDGRVADVLLSDADTAMYRAKAAGRNTYRFFTPEMNRDAAERLEMESELRHAVERGELYLAYQPQLALGTREVIGCEALMRWNNRRFGEVPPDRFIPLAEESGLINPIGEWMLDRVLADMSALHRALGRRLAVSINISSRQLKEPVFLERFRHYLDGYALAPDDVLIEITESLLVEDDDATMSCLDALVRMGVRLSMDDFGTGYSSLSYLKRFPFSEIKIDRDFVRDITTDPGDAALCLAIIAMAKGLGIQVVGEGVETEAQCEFLRDNDADIGQGYLFSKPLRLEDLCGYLGVRREA</sequence>
<dbReference type="InterPro" id="IPR035919">
    <property type="entry name" value="EAL_sf"/>
</dbReference>
<dbReference type="Pfam" id="PF08448">
    <property type="entry name" value="PAS_4"/>
    <property type="match status" value="1"/>
</dbReference>
<dbReference type="SMART" id="SM00052">
    <property type="entry name" value="EAL"/>
    <property type="match status" value="1"/>
</dbReference>
<dbReference type="Proteomes" id="UP000287798">
    <property type="component" value="Unassembled WGS sequence"/>
</dbReference>
<dbReference type="PANTHER" id="PTHR44757:SF2">
    <property type="entry name" value="BIOFILM ARCHITECTURE MAINTENANCE PROTEIN MBAA"/>
    <property type="match status" value="1"/>
</dbReference>
<dbReference type="Pfam" id="PF17159">
    <property type="entry name" value="MASE3"/>
    <property type="match status" value="1"/>
</dbReference>
<dbReference type="InterPro" id="IPR000160">
    <property type="entry name" value="GGDEF_dom"/>
</dbReference>